<feature type="region of interest" description="Disordered" evidence="1">
    <location>
        <begin position="1"/>
        <end position="28"/>
    </location>
</feature>
<evidence type="ECO:0000313" key="2">
    <source>
        <dbReference type="EMBL" id="TDZ37576.1"/>
    </source>
</evidence>
<feature type="compositionally biased region" description="Polar residues" evidence="1">
    <location>
        <begin position="85"/>
        <end position="94"/>
    </location>
</feature>
<name>A0A4R8QKG3_9PEZI</name>
<protein>
    <submittedName>
        <fullName evidence="2">Uncharacterized protein</fullName>
    </submittedName>
</protein>
<proteinExistence type="predicted"/>
<dbReference type="EMBL" id="QAPG01000022">
    <property type="protein sequence ID" value="TDZ37576.1"/>
    <property type="molecule type" value="Genomic_DNA"/>
</dbReference>
<keyword evidence="3" id="KW-1185">Reference proteome</keyword>
<organism evidence="2 3">
    <name type="scientific">Colletotrichum spinosum</name>
    <dbReference type="NCBI Taxonomy" id="1347390"/>
    <lineage>
        <taxon>Eukaryota</taxon>
        <taxon>Fungi</taxon>
        <taxon>Dikarya</taxon>
        <taxon>Ascomycota</taxon>
        <taxon>Pezizomycotina</taxon>
        <taxon>Sordariomycetes</taxon>
        <taxon>Hypocreomycetidae</taxon>
        <taxon>Glomerellales</taxon>
        <taxon>Glomerellaceae</taxon>
        <taxon>Colletotrichum</taxon>
        <taxon>Colletotrichum orbiculare species complex</taxon>
    </lineage>
</organism>
<reference evidence="2 3" key="1">
    <citation type="submission" date="2018-11" db="EMBL/GenBank/DDBJ databases">
        <title>Genome sequence and assembly of Colletotrichum spinosum.</title>
        <authorList>
            <person name="Gan P."/>
            <person name="Shirasu K."/>
        </authorList>
    </citation>
    <scope>NUCLEOTIDE SEQUENCE [LARGE SCALE GENOMIC DNA]</scope>
    <source>
        <strain evidence="2 3">CBS 515.97</strain>
    </source>
</reference>
<sequence length="94" mass="9773">MDPDGSSIRFQTGPFNNRGELGGGGGRLPGHETFRAVLATYSTLTGPTPGIPDPEVVDFIGAESPTPDPRLTDLSSAAVPKESITARQQFTSSA</sequence>
<comment type="caution">
    <text evidence="2">The sequence shown here is derived from an EMBL/GenBank/DDBJ whole genome shotgun (WGS) entry which is preliminary data.</text>
</comment>
<evidence type="ECO:0000256" key="1">
    <source>
        <dbReference type="SAM" id="MobiDB-lite"/>
    </source>
</evidence>
<dbReference type="Proteomes" id="UP000295083">
    <property type="component" value="Unassembled WGS sequence"/>
</dbReference>
<evidence type="ECO:0000313" key="3">
    <source>
        <dbReference type="Proteomes" id="UP000295083"/>
    </source>
</evidence>
<gene>
    <name evidence="2" type="ORF">C8035_v007997</name>
</gene>
<dbReference type="AlphaFoldDB" id="A0A4R8QKG3"/>
<accession>A0A4R8QKG3</accession>
<feature type="region of interest" description="Disordered" evidence="1">
    <location>
        <begin position="61"/>
        <end position="94"/>
    </location>
</feature>